<evidence type="ECO:0000313" key="1">
    <source>
        <dbReference type="EMBL" id="PRY33027.1"/>
    </source>
</evidence>
<sequence>MSGRRRLAGGAATAVALVAGGVLLAYPENGDRSAPPGRVSLATAWPDAQRADLPGNVPDGPIYHPELFLDARTSVGTAPSPDGAAVRLVLRAADGSLRELRRRPIASRPEFGTLAVAGTDLVWSESADGTRTELWAATTAGADVRRLTRDTGNPVFAGSQWDVVLADGRAWWAAASGDEETEIRSVALAGGAVTVRRVPGTWALTAWPWLTDGAGDRTGTTTLRELTGNREQRVATTGTELTTCGPVWCRVMVLTGDGLARIDAMHPDGTARRRIAGGSAGAAITDVAILDRFEILSEAGPDSDLTGTEALLVHDLRDGRTVDVTAATDGAFARNGVLWWATGDQDSLVWHTLDLRTV</sequence>
<organism evidence="1 2">
    <name type="scientific">Pseudosporangium ferrugineum</name>
    <dbReference type="NCBI Taxonomy" id="439699"/>
    <lineage>
        <taxon>Bacteria</taxon>
        <taxon>Bacillati</taxon>
        <taxon>Actinomycetota</taxon>
        <taxon>Actinomycetes</taxon>
        <taxon>Micromonosporales</taxon>
        <taxon>Micromonosporaceae</taxon>
        <taxon>Pseudosporangium</taxon>
    </lineage>
</organism>
<dbReference type="SUPFAM" id="SSF69304">
    <property type="entry name" value="Tricorn protease N-terminal domain"/>
    <property type="match status" value="1"/>
</dbReference>
<dbReference type="EMBL" id="PVZG01000001">
    <property type="protein sequence ID" value="PRY33027.1"/>
    <property type="molecule type" value="Genomic_DNA"/>
</dbReference>
<protein>
    <recommendedName>
        <fullName evidence="3">WD40 repeat protein</fullName>
    </recommendedName>
</protein>
<dbReference type="AlphaFoldDB" id="A0A2T0SI13"/>
<keyword evidence="2" id="KW-1185">Reference proteome</keyword>
<evidence type="ECO:0008006" key="3">
    <source>
        <dbReference type="Google" id="ProtNLM"/>
    </source>
</evidence>
<accession>A0A2T0SI13</accession>
<dbReference type="OrthoDB" id="3343876at2"/>
<evidence type="ECO:0000313" key="2">
    <source>
        <dbReference type="Proteomes" id="UP000239209"/>
    </source>
</evidence>
<gene>
    <name evidence="1" type="ORF">CLV70_101188</name>
</gene>
<proteinExistence type="predicted"/>
<comment type="caution">
    <text evidence="1">The sequence shown here is derived from an EMBL/GenBank/DDBJ whole genome shotgun (WGS) entry which is preliminary data.</text>
</comment>
<dbReference type="RefSeq" id="WP_106124390.1">
    <property type="nucleotide sequence ID" value="NZ_PVZG01000001.1"/>
</dbReference>
<reference evidence="1 2" key="1">
    <citation type="submission" date="2018-03" db="EMBL/GenBank/DDBJ databases">
        <title>Genomic Encyclopedia of Archaeal and Bacterial Type Strains, Phase II (KMG-II): from individual species to whole genera.</title>
        <authorList>
            <person name="Goeker M."/>
        </authorList>
    </citation>
    <scope>NUCLEOTIDE SEQUENCE [LARGE SCALE GENOMIC DNA]</scope>
    <source>
        <strain evidence="1 2">DSM 45348</strain>
    </source>
</reference>
<dbReference type="Proteomes" id="UP000239209">
    <property type="component" value="Unassembled WGS sequence"/>
</dbReference>
<name>A0A2T0SI13_9ACTN</name>